<evidence type="ECO:0000256" key="1">
    <source>
        <dbReference type="RuleBase" id="RU362001"/>
    </source>
</evidence>
<dbReference type="InterPro" id="IPR010310">
    <property type="entry name" value="T7SS_ESAT-6-like"/>
</dbReference>
<dbReference type="Proteomes" id="UP000250434">
    <property type="component" value="Chromosome"/>
</dbReference>
<organism evidence="2 3">
    <name type="scientific">Amycolatopsis albispora</name>
    <dbReference type="NCBI Taxonomy" id="1804986"/>
    <lineage>
        <taxon>Bacteria</taxon>
        <taxon>Bacillati</taxon>
        <taxon>Actinomycetota</taxon>
        <taxon>Actinomycetes</taxon>
        <taxon>Pseudonocardiales</taxon>
        <taxon>Pseudonocardiaceae</taxon>
        <taxon>Amycolatopsis</taxon>
    </lineage>
</organism>
<proteinExistence type="inferred from homology"/>
<evidence type="ECO:0000313" key="3">
    <source>
        <dbReference type="Proteomes" id="UP000250434"/>
    </source>
</evidence>
<dbReference type="InterPro" id="IPR036689">
    <property type="entry name" value="ESAT-6-like_sf"/>
</dbReference>
<dbReference type="SUPFAM" id="SSF140453">
    <property type="entry name" value="EsxAB dimer-like"/>
    <property type="match status" value="1"/>
</dbReference>
<dbReference type="KEGG" id="aab:A4R43_34065"/>
<sequence length="105" mass="11334">MAGSGYTGDPALFAEAHKNVSQTKADMDSNLATLKANIEATREGWAGEAAAVFQQVMEAFDEKSRKINEALQHIADMLQQSGVKYDTQDTEVKDQVSKLGSILNG</sequence>
<dbReference type="EMBL" id="CP015163">
    <property type="protein sequence ID" value="AXB46856.1"/>
    <property type="molecule type" value="Genomic_DNA"/>
</dbReference>
<comment type="similarity">
    <text evidence="1">Belongs to the WXG100 family.</text>
</comment>
<dbReference type="OrthoDB" id="4554345at2"/>
<dbReference type="Gene3D" id="1.10.287.1060">
    <property type="entry name" value="ESAT-6-like"/>
    <property type="match status" value="1"/>
</dbReference>
<dbReference type="Pfam" id="PF06013">
    <property type="entry name" value="WXG100"/>
    <property type="match status" value="1"/>
</dbReference>
<accession>A0A344LFN2</accession>
<dbReference type="NCBIfam" id="TIGR03930">
    <property type="entry name" value="WXG100_ESAT6"/>
    <property type="match status" value="1"/>
</dbReference>
<reference evidence="2 3" key="1">
    <citation type="submission" date="2016-04" db="EMBL/GenBank/DDBJ databases">
        <title>Complete genome sequence and analysis of deep-sea sediment isolate, Amycolatopsis sp. WP1.</title>
        <authorList>
            <person name="Wang H."/>
            <person name="Chen S."/>
            <person name="Wu Q."/>
        </authorList>
    </citation>
    <scope>NUCLEOTIDE SEQUENCE [LARGE SCALE GENOMIC DNA]</scope>
    <source>
        <strain evidence="2 3">WP1</strain>
    </source>
</reference>
<dbReference type="AlphaFoldDB" id="A0A344LFN2"/>
<dbReference type="RefSeq" id="WP_113695917.1">
    <property type="nucleotide sequence ID" value="NZ_CP015163.1"/>
</dbReference>
<gene>
    <name evidence="2" type="ORF">A4R43_34065</name>
</gene>
<keyword evidence="3" id="KW-1185">Reference proteome</keyword>
<protein>
    <recommendedName>
        <fullName evidence="1">ESAT-6-like protein</fullName>
    </recommendedName>
</protein>
<evidence type="ECO:0000313" key="2">
    <source>
        <dbReference type="EMBL" id="AXB46856.1"/>
    </source>
</evidence>
<name>A0A344LFN2_9PSEU</name>